<keyword evidence="2" id="KW-0812">Transmembrane</keyword>
<dbReference type="Proteomes" id="UP001501468">
    <property type="component" value="Unassembled WGS sequence"/>
</dbReference>
<organism evidence="3 4">
    <name type="scientific">Terrabacter ginsenosidimutans</name>
    <dbReference type="NCBI Taxonomy" id="490575"/>
    <lineage>
        <taxon>Bacteria</taxon>
        <taxon>Bacillati</taxon>
        <taxon>Actinomycetota</taxon>
        <taxon>Actinomycetes</taxon>
        <taxon>Micrococcales</taxon>
        <taxon>Intrasporangiaceae</taxon>
        <taxon>Terrabacter</taxon>
    </lineage>
</organism>
<feature type="transmembrane region" description="Helical" evidence="2">
    <location>
        <begin position="79"/>
        <end position="101"/>
    </location>
</feature>
<evidence type="ECO:0000256" key="1">
    <source>
        <dbReference type="SAM" id="MobiDB-lite"/>
    </source>
</evidence>
<protein>
    <submittedName>
        <fullName evidence="3">Uncharacterized protein</fullName>
    </submittedName>
</protein>
<comment type="caution">
    <text evidence="3">The sequence shown here is derived from an EMBL/GenBank/DDBJ whole genome shotgun (WGS) entry which is preliminary data.</text>
</comment>
<evidence type="ECO:0000313" key="3">
    <source>
        <dbReference type="EMBL" id="GAA3703416.1"/>
    </source>
</evidence>
<evidence type="ECO:0000313" key="4">
    <source>
        <dbReference type="Proteomes" id="UP001501468"/>
    </source>
</evidence>
<keyword evidence="4" id="KW-1185">Reference proteome</keyword>
<reference evidence="4" key="1">
    <citation type="journal article" date="2019" name="Int. J. Syst. Evol. Microbiol.">
        <title>The Global Catalogue of Microorganisms (GCM) 10K type strain sequencing project: providing services to taxonomists for standard genome sequencing and annotation.</title>
        <authorList>
            <consortium name="The Broad Institute Genomics Platform"/>
            <consortium name="The Broad Institute Genome Sequencing Center for Infectious Disease"/>
            <person name="Wu L."/>
            <person name="Ma J."/>
        </authorList>
    </citation>
    <scope>NUCLEOTIDE SEQUENCE [LARGE SCALE GENOMIC DNA]</scope>
    <source>
        <strain evidence="4">JCM 17125</strain>
    </source>
</reference>
<accession>A0ABP7DFD3</accession>
<sequence>MSDFGICARCDETVALADNANRVVVAHVANGKLCSGGGKAPRPLKYTGTRTAPSSHVGAQAASGTGSAANSQLTLQEKILTTLVVGGLLVWLIVSIVSGRIHQAQADERVRQGVAEVCNNYKQAVATHSGELTFLASNVNYSEDIDSTEFAAKVKEACPADVSALDAQWHPASENAGVQMSDCERRIYAVTHVGRFTDEEENELIRGIRATC</sequence>
<dbReference type="RefSeq" id="WP_344945151.1">
    <property type="nucleotide sequence ID" value="NZ_BAABDC010000002.1"/>
</dbReference>
<feature type="region of interest" description="Disordered" evidence="1">
    <location>
        <begin position="44"/>
        <end position="64"/>
    </location>
</feature>
<name>A0ABP7DFD3_9MICO</name>
<dbReference type="EMBL" id="BAABDC010000002">
    <property type="protein sequence ID" value="GAA3703416.1"/>
    <property type="molecule type" value="Genomic_DNA"/>
</dbReference>
<gene>
    <name evidence="3" type="ORF">GCM10022399_20010</name>
</gene>
<evidence type="ECO:0000256" key="2">
    <source>
        <dbReference type="SAM" id="Phobius"/>
    </source>
</evidence>
<keyword evidence="2" id="KW-1133">Transmembrane helix</keyword>
<proteinExistence type="predicted"/>
<keyword evidence="2" id="KW-0472">Membrane</keyword>